<dbReference type="AlphaFoldDB" id="A0A955KXK8"/>
<evidence type="ECO:0000313" key="2">
    <source>
        <dbReference type="Proteomes" id="UP000741282"/>
    </source>
</evidence>
<evidence type="ECO:0000313" key="1">
    <source>
        <dbReference type="EMBL" id="MCA9377253.1"/>
    </source>
</evidence>
<gene>
    <name evidence="1" type="ORF">KC685_05035</name>
</gene>
<reference evidence="1" key="2">
    <citation type="journal article" date="2021" name="Microbiome">
        <title>Successional dynamics and alternative stable states in a saline activated sludge microbial community over 9 years.</title>
        <authorList>
            <person name="Wang Y."/>
            <person name="Ye J."/>
            <person name="Ju F."/>
            <person name="Liu L."/>
            <person name="Boyd J.A."/>
            <person name="Deng Y."/>
            <person name="Parks D.H."/>
            <person name="Jiang X."/>
            <person name="Yin X."/>
            <person name="Woodcroft B.J."/>
            <person name="Tyson G.W."/>
            <person name="Hugenholtz P."/>
            <person name="Polz M.F."/>
            <person name="Zhang T."/>
        </authorList>
    </citation>
    <scope>NUCLEOTIDE SEQUENCE</scope>
    <source>
        <strain evidence="1">HKST-UBA17</strain>
    </source>
</reference>
<comment type="caution">
    <text evidence="1">The sequence shown here is derived from an EMBL/GenBank/DDBJ whole genome shotgun (WGS) entry which is preliminary data.</text>
</comment>
<reference evidence="1" key="1">
    <citation type="submission" date="2020-04" db="EMBL/GenBank/DDBJ databases">
        <authorList>
            <person name="Zhang T."/>
        </authorList>
    </citation>
    <scope>NUCLEOTIDE SEQUENCE</scope>
    <source>
        <strain evidence="1">HKST-UBA17</strain>
    </source>
</reference>
<accession>A0A955KXK8</accession>
<name>A0A955KXK8_9BACT</name>
<sequence>MSRDWRKKLNALRKVKTEKRELIGWDGAVNVIEYLIGGDRSHGYNEALDDMVEIINQVRRETAEKSKAEIELLRDVAKQVGKVMGNGTFRVETINESILWKMLQRVGIELPIEKELRDIEKDWDKYLSNIKE</sequence>
<proteinExistence type="predicted"/>
<protein>
    <submittedName>
        <fullName evidence="1">Uncharacterized protein</fullName>
    </submittedName>
</protein>
<dbReference type="Proteomes" id="UP000741282">
    <property type="component" value="Unassembled WGS sequence"/>
</dbReference>
<dbReference type="EMBL" id="JAGQLN010000035">
    <property type="protein sequence ID" value="MCA9377253.1"/>
    <property type="molecule type" value="Genomic_DNA"/>
</dbReference>
<organism evidence="1 2">
    <name type="scientific">Candidatus Dojkabacteria bacterium</name>
    <dbReference type="NCBI Taxonomy" id="2099670"/>
    <lineage>
        <taxon>Bacteria</taxon>
        <taxon>Candidatus Dojkabacteria</taxon>
    </lineage>
</organism>